<dbReference type="PIRSF" id="PIRSF006066">
    <property type="entry name" value="HI0050"/>
    <property type="match status" value="1"/>
</dbReference>
<comment type="subcellular location">
    <subcellularLocation>
        <location evidence="1 7">Cell inner membrane</location>
        <topology evidence="1 7">Multi-pass membrane protein</topology>
    </subcellularLocation>
</comment>
<feature type="transmembrane region" description="Helical" evidence="7">
    <location>
        <begin position="222"/>
        <end position="240"/>
    </location>
</feature>
<evidence type="ECO:0000313" key="10">
    <source>
        <dbReference type="Proteomes" id="UP000444174"/>
    </source>
</evidence>
<dbReference type="EMBL" id="WIBF01000010">
    <property type="protein sequence ID" value="MQQ09826.1"/>
    <property type="molecule type" value="Genomic_DNA"/>
</dbReference>
<protein>
    <recommendedName>
        <fullName evidence="7">TRAP transporter large permease protein</fullName>
    </recommendedName>
</protein>
<comment type="subunit">
    <text evidence="7">The complex comprises the extracytoplasmic solute receptor protein and the two transmembrane proteins.</text>
</comment>
<evidence type="ECO:0000313" key="9">
    <source>
        <dbReference type="EMBL" id="MQQ09826.1"/>
    </source>
</evidence>
<feature type="transmembrane region" description="Helical" evidence="7">
    <location>
        <begin position="379"/>
        <end position="405"/>
    </location>
</feature>
<organism evidence="9 10">
    <name type="scientific">Tritonibacter litoralis</name>
    <dbReference type="NCBI Taxonomy" id="2662264"/>
    <lineage>
        <taxon>Bacteria</taxon>
        <taxon>Pseudomonadati</taxon>
        <taxon>Pseudomonadota</taxon>
        <taxon>Alphaproteobacteria</taxon>
        <taxon>Rhodobacterales</taxon>
        <taxon>Paracoccaceae</taxon>
        <taxon>Tritonibacter</taxon>
    </lineage>
</organism>
<feature type="transmembrane region" description="Helical" evidence="7">
    <location>
        <begin position="311"/>
        <end position="333"/>
    </location>
</feature>
<accession>A0A843YFE9</accession>
<feature type="domain" description="TRAP C4-dicarboxylate transport system permease DctM subunit" evidence="8">
    <location>
        <begin position="11"/>
        <end position="441"/>
    </location>
</feature>
<evidence type="ECO:0000256" key="1">
    <source>
        <dbReference type="ARBA" id="ARBA00004429"/>
    </source>
</evidence>
<feature type="transmembrane region" description="Helical" evidence="7">
    <location>
        <begin position="100"/>
        <end position="121"/>
    </location>
</feature>
<comment type="caution">
    <text evidence="9">The sequence shown here is derived from an EMBL/GenBank/DDBJ whole genome shotgun (WGS) entry which is preliminary data.</text>
</comment>
<feature type="transmembrane region" description="Helical" evidence="7">
    <location>
        <begin position="340"/>
        <end position="359"/>
    </location>
</feature>
<dbReference type="Proteomes" id="UP000444174">
    <property type="component" value="Unassembled WGS sequence"/>
</dbReference>
<evidence type="ECO:0000256" key="5">
    <source>
        <dbReference type="ARBA" id="ARBA00022989"/>
    </source>
</evidence>
<sequence length="451" mass="47492">MDSIAIGLSGLGVLVFLIAIRIPIAFSMILVGGVGIALLNGPMIVMNQLKDLAYGQFSIYDLSVVPLFVLMGAIASRSGLSADLFRAANAWLGWMRGGVAMSAIAACAGFGAVCGSSLATASTMGRVALPELKRYNYSPKLGTGTIAAGGVLGILIPPSVVLIIYAIIVEANVVTMFKAALIPGLIAVLFFILTILVYVLISPTSGPKGERASRQELISATLKVLPVGLVFGVVIGGIYMGLFNPTPAAAVGVVMVTVLGLFRKQLSMADAREALLETARTAGMIYLILLGAELLKIFMSRGGVPQAMAEWMAHSGLAPMTTLLLLLFALVLLGCLMDSLSMILLAIPFFWPVLVELNGGDYVTAEMSPFGMDTEDLKIWFGILALIVVELGLITPPVGMNVFIISAQARDIPMRDTFLGVLPFFGAEIIRVAVLIAFPALTLWLPSVLSG</sequence>
<evidence type="ECO:0000256" key="3">
    <source>
        <dbReference type="ARBA" id="ARBA00022519"/>
    </source>
</evidence>
<dbReference type="NCBIfam" id="TIGR00786">
    <property type="entry name" value="dctM"/>
    <property type="match status" value="1"/>
</dbReference>
<evidence type="ECO:0000259" key="8">
    <source>
        <dbReference type="Pfam" id="PF06808"/>
    </source>
</evidence>
<comment type="function">
    <text evidence="7">Part of the tripartite ATP-independent periplasmic (TRAP) transport system.</text>
</comment>
<evidence type="ECO:0000256" key="7">
    <source>
        <dbReference type="RuleBase" id="RU369079"/>
    </source>
</evidence>
<keyword evidence="3 7" id="KW-0997">Cell inner membrane</keyword>
<name>A0A843YFE9_9RHOB</name>
<feature type="transmembrane region" description="Helical" evidence="7">
    <location>
        <begin position="417"/>
        <end position="445"/>
    </location>
</feature>
<feature type="transmembrane region" description="Helical" evidence="7">
    <location>
        <begin position="6"/>
        <end position="39"/>
    </location>
</feature>
<dbReference type="AlphaFoldDB" id="A0A843YFE9"/>
<gene>
    <name evidence="9" type="ORF">GFB49_15275</name>
</gene>
<keyword evidence="7" id="KW-0813">Transport</keyword>
<keyword evidence="4 7" id="KW-0812">Transmembrane</keyword>
<evidence type="ECO:0000256" key="4">
    <source>
        <dbReference type="ARBA" id="ARBA00022692"/>
    </source>
</evidence>
<feature type="transmembrane region" description="Helical" evidence="7">
    <location>
        <begin position="59"/>
        <end position="80"/>
    </location>
</feature>
<keyword evidence="2" id="KW-1003">Cell membrane</keyword>
<evidence type="ECO:0000256" key="6">
    <source>
        <dbReference type="ARBA" id="ARBA00023136"/>
    </source>
</evidence>
<feature type="transmembrane region" description="Helical" evidence="7">
    <location>
        <begin position="246"/>
        <end position="262"/>
    </location>
</feature>
<reference evidence="9 10" key="1">
    <citation type="submission" date="2019-10" db="EMBL/GenBank/DDBJ databases">
        <title>Epibacterium sp. nov., isolated from seawater.</title>
        <authorList>
            <person name="Zhang X."/>
            <person name="Li N."/>
        </authorList>
    </citation>
    <scope>NUCLEOTIDE SEQUENCE [LARGE SCALE GENOMIC DNA]</scope>
    <source>
        <strain evidence="9 10">SM1979</strain>
    </source>
</reference>
<keyword evidence="5 7" id="KW-1133">Transmembrane helix</keyword>
<dbReference type="Pfam" id="PF06808">
    <property type="entry name" value="DctM"/>
    <property type="match status" value="1"/>
</dbReference>
<dbReference type="PANTHER" id="PTHR33362:SF5">
    <property type="entry name" value="C4-DICARBOXYLATE TRAP TRANSPORTER LARGE PERMEASE PROTEIN DCTM"/>
    <property type="match status" value="1"/>
</dbReference>
<keyword evidence="10" id="KW-1185">Reference proteome</keyword>
<feature type="transmembrane region" description="Helical" evidence="7">
    <location>
        <begin position="180"/>
        <end position="201"/>
    </location>
</feature>
<dbReference type="InterPro" id="IPR010656">
    <property type="entry name" value="DctM"/>
</dbReference>
<comment type="similarity">
    <text evidence="7">Belongs to the TRAP transporter large permease family.</text>
</comment>
<dbReference type="GO" id="GO:0005886">
    <property type="term" value="C:plasma membrane"/>
    <property type="evidence" value="ECO:0007669"/>
    <property type="project" value="UniProtKB-SubCell"/>
</dbReference>
<proteinExistence type="inferred from homology"/>
<feature type="transmembrane region" description="Helical" evidence="7">
    <location>
        <begin position="283"/>
        <end position="299"/>
    </location>
</feature>
<dbReference type="InterPro" id="IPR004681">
    <property type="entry name" value="TRAP_DctM"/>
</dbReference>
<evidence type="ECO:0000256" key="2">
    <source>
        <dbReference type="ARBA" id="ARBA00022475"/>
    </source>
</evidence>
<keyword evidence="6 7" id="KW-0472">Membrane</keyword>
<dbReference type="PANTHER" id="PTHR33362">
    <property type="entry name" value="SIALIC ACID TRAP TRANSPORTER PERMEASE PROTEIN SIAT-RELATED"/>
    <property type="match status" value="1"/>
</dbReference>
<feature type="transmembrane region" description="Helical" evidence="7">
    <location>
        <begin position="141"/>
        <end position="168"/>
    </location>
</feature>
<dbReference type="GO" id="GO:0022857">
    <property type="term" value="F:transmembrane transporter activity"/>
    <property type="evidence" value="ECO:0007669"/>
    <property type="project" value="UniProtKB-UniRule"/>
</dbReference>
<dbReference type="RefSeq" id="WP_153216799.1">
    <property type="nucleotide sequence ID" value="NZ_WIBF01000010.1"/>
</dbReference>